<feature type="transmembrane region" description="Helical" evidence="1">
    <location>
        <begin position="26"/>
        <end position="46"/>
    </location>
</feature>
<comment type="caution">
    <text evidence="2">The sequence shown here is derived from an EMBL/GenBank/DDBJ whole genome shotgun (WGS) entry which is preliminary data.</text>
</comment>
<accession>A0A1E5XUH0</accession>
<dbReference type="OrthoDB" id="9958034at2"/>
<protein>
    <submittedName>
        <fullName evidence="2">Uncharacterized protein</fullName>
    </submittedName>
</protein>
<evidence type="ECO:0000313" key="3">
    <source>
        <dbReference type="Proteomes" id="UP000095463"/>
    </source>
</evidence>
<reference evidence="2 3" key="1">
    <citation type="journal article" date="2015" name="Genome Announc.">
        <title>Genome Assemblies of Three Soil-Associated Devosia species: D. insulae, D. limi, and D. soli.</title>
        <authorList>
            <person name="Hassan Y.I."/>
            <person name="Lepp D."/>
            <person name="Zhou T."/>
        </authorList>
    </citation>
    <scope>NUCLEOTIDE SEQUENCE [LARGE SCALE GENOMIC DNA]</scope>
    <source>
        <strain evidence="2 3">DS-56</strain>
    </source>
</reference>
<dbReference type="EMBL" id="LAJE02000080">
    <property type="protein sequence ID" value="OEO32240.1"/>
    <property type="molecule type" value="Genomic_DNA"/>
</dbReference>
<keyword evidence="3" id="KW-1185">Reference proteome</keyword>
<dbReference type="AlphaFoldDB" id="A0A1E5XUH0"/>
<name>A0A1E5XUH0_9HYPH</name>
<feature type="transmembrane region" description="Helical" evidence="1">
    <location>
        <begin position="52"/>
        <end position="72"/>
    </location>
</feature>
<keyword evidence="1" id="KW-1133">Transmembrane helix</keyword>
<keyword evidence="1" id="KW-0472">Membrane</keyword>
<evidence type="ECO:0000256" key="1">
    <source>
        <dbReference type="SAM" id="Phobius"/>
    </source>
</evidence>
<proteinExistence type="predicted"/>
<evidence type="ECO:0000313" key="2">
    <source>
        <dbReference type="EMBL" id="OEO32240.1"/>
    </source>
</evidence>
<dbReference type="Proteomes" id="UP000095463">
    <property type="component" value="Unassembled WGS sequence"/>
</dbReference>
<keyword evidence="1" id="KW-0812">Transmembrane</keyword>
<dbReference type="RefSeq" id="WP_069908577.1">
    <property type="nucleotide sequence ID" value="NZ_LAJE02000080.1"/>
</dbReference>
<sequence>MPDKLRKANARAAATRYAPKPDGSTLTYGLIAVSLLALALALYGGFYQVDMLAQPVPLVLGGLGAFLVGAAFRLRLQRRHTAAYEAEYELRQRVGEVEKPEG</sequence>
<organism evidence="2 3">
    <name type="scientific">Devosia insulae DS-56</name>
    <dbReference type="NCBI Taxonomy" id="1116389"/>
    <lineage>
        <taxon>Bacteria</taxon>
        <taxon>Pseudomonadati</taxon>
        <taxon>Pseudomonadota</taxon>
        <taxon>Alphaproteobacteria</taxon>
        <taxon>Hyphomicrobiales</taxon>
        <taxon>Devosiaceae</taxon>
        <taxon>Devosia</taxon>
    </lineage>
</organism>
<gene>
    <name evidence="2" type="ORF">VW23_012410</name>
</gene>